<gene>
    <name evidence="1" type="ORF">B0H17DRAFT_924117</name>
</gene>
<organism evidence="1 2">
    <name type="scientific">Mycena rosella</name>
    <name type="common">Pink bonnet</name>
    <name type="synonym">Agaricus rosellus</name>
    <dbReference type="NCBI Taxonomy" id="1033263"/>
    <lineage>
        <taxon>Eukaryota</taxon>
        <taxon>Fungi</taxon>
        <taxon>Dikarya</taxon>
        <taxon>Basidiomycota</taxon>
        <taxon>Agaricomycotina</taxon>
        <taxon>Agaricomycetes</taxon>
        <taxon>Agaricomycetidae</taxon>
        <taxon>Agaricales</taxon>
        <taxon>Marasmiineae</taxon>
        <taxon>Mycenaceae</taxon>
        <taxon>Mycena</taxon>
    </lineage>
</organism>
<name>A0AAD7DZC0_MYCRO</name>
<proteinExistence type="predicted"/>
<evidence type="ECO:0000313" key="2">
    <source>
        <dbReference type="Proteomes" id="UP001221757"/>
    </source>
</evidence>
<evidence type="ECO:0000313" key="1">
    <source>
        <dbReference type="EMBL" id="KAJ7701789.1"/>
    </source>
</evidence>
<keyword evidence="2" id="KW-1185">Reference proteome</keyword>
<comment type="caution">
    <text evidence="1">The sequence shown here is derived from an EMBL/GenBank/DDBJ whole genome shotgun (WGS) entry which is preliminary data.</text>
</comment>
<protein>
    <submittedName>
        <fullName evidence="1">Uncharacterized protein</fullName>
    </submittedName>
</protein>
<reference evidence="1" key="1">
    <citation type="submission" date="2023-03" db="EMBL/GenBank/DDBJ databases">
        <title>Massive genome expansion in bonnet fungi (Mycena s.s.) driven by repeated elements and novel gene families across ecological guilds.</title>
        <authorList>
            <consortium name="Lawrence Berkeley National Laboratory"/>
            <person name="Harder C.B."/>
            <person name="Miyauchi S."/>
            <person name="Viragh M."/>
            <person name="Kuo A."/>
            <person name="Thoen E."/>
            <person name="Andreopoulos B."/>
            <person name="Lu D."/>
            <person name="Skrede I."/>
            <person name="Drula E."/>
            <person name="Henrissat B."/>
            <person name="Morin E."/>
            <person name="Kohler A."/>
            <person name="Barry K."/>
            <person name="LaButti K."/>
            <person name="Morin E."/>
            <person name="Salamov A."/>
            <person name="Lipzen A."/>
            <person name="Mereny Z."/>
            <person name="Hegedus B."/>
            <person name="Baldrian P."/>
            <person name="Stursova M."/>
            <person name="Weitz H."/>
            <person name="Taylor A."/>
            <person name="Grigoriev I.V."/>
            <person name="Nagy L.G."/>
            <person name="Martin F."/>
            <person name="Kauserud H."/>
        </authorList>
    </citation>
    <scope>NUCLEOTIDE SEQUENCE</scope>
    <source>
        <strain evidence="1">CBHHK067</strain>
    </source>
</reference>
<sequence length="177" mass="20080">MLGAIVNTPKTQISASVEALVATDAKAHMAYVAQQRLDGYAARVEYALGRKAAFDRRVEKNGGEITYRKGDLVQVYSSTWGYTFRCLKKLIFRWSTPHRVVEKLSHSYRLETIDGVPLEGEYNTRRLRPFVPKIGGRLERTQQQFEAHLAPILEEDERRELEAVERGRAEAVGSGLE</sequence>
<dbReference type="EMBL" id="JARKIE010000016">
    <property type="protein sequence ID" value="KAJ7701789.1"/>
    <property type="molecule type" value="Genomic_DNA"/>
</dbReference>
<accession>A0AAD7DZC0</accession>
<dbReference type="AlphaFoldDB" id="A0AAD7DZC0"/>
<dbReference type="Proteomes" id="UP001221757">
    <property type="component" value="Unassembled WGS sequence"/>
</dbReference>